<gene>
    <name evidence="3" type="ORF">ACFFLH_08980</name>
</gene>
<comment type="caution">
    <text evidence="3">The sequence shown here is derived from an EMBL/GenBank/DDBJ whole genome shotgun (WGS) entry which is preliminary data.</text>
</comment>
<reference evidence="3 4" key="1">
    <citation type="submission" date="2024-09" db="EMBL/GenBank/DDBJ databases">
        <authorList>
            <person name="Sun Q."/>
            <person name="Mori K."/>
        </authorList>
    </citation>
    <scope>NUCLEOTIDE SEQUENCE [LARGE SCALE GENOMIC DNA]</scope>
    <source>
        <strain evidence="3 4">ATCC 51285</strain>
    </source>
</reference>
<dbReference type="EC" id="3.1.2.-" evidence="3"/>
<sequence length="144" mass="16125">MPRLRLTLPTLPFHSLIRVQIQDINYGNHLSNGALLNLLHELRVRWLSAGGFSEMDLGGCGMILADVAIQFRAEAFYADELEGSLGVSELDQHGCVLQYRLRRCQDQQEVALAQSSILAFDYQSRGKAPLPPAFAAYCRQFKTD</sequence>
<dbReference type="InterPro" id="IPR050563">
    <property type="entry name" value="4-hydroxybenzoyl-CoA_TE"/>
</dbReference>
<comment type="similarity">
    <text evidence="1">Belongs to the 4-hydroxybenzoyl-CoA thioesterase family.</text>
</comment>
<evidence type="ECO:0000313" key="3">
    <source>
        <dbReference type="EMBL" id="MFB9886542.1"/>
    </source>
</evidence>
<dbReference type="PANTHER" id="PTHR31793">
    <property type="entry name" value="4-HYDROXYBENZOYL-COA THIOESTERASE FAMILY MEMBER"/>
    <property type="match status" value="1"/>
</dbReference>
<proteinExistence type="inferred from homology"/>
<keyword evidence="4" id="KW-1185">Reference proteome</keyword>
<dbReference type="Pfam" id="PF13279">
    <property type="entry name" value="4HBT_2"/>
    <property type="match status" value="1"/>
</dbReference>
<protein>
    <submittedName>
        <fullName evidence="3">Acyl-CoA thioesterase</fullName>
        <ecNumber evidence="3">3.1.2.-</ecNumber>
    </submittedName>
</protein>
<dbReference type="SUPFAM" id="SSF54637">
    <property type="entry name" value="Thioesterase/thiol ester dehydrase-isomerase"/>
    <property type="match status" value="1"/>
</dbReference>
<dbReference type="Gene3D" id="3.10.129.10">
    <property type="entry name" value="Hotdog Thioesterase"/>
    <property type="match status" value="1"/>
</dbReference>
<accession>A0ABV5ZB79</accession>
<name>A0ABV5ZB79_9GAMM</name>
<dbReference type="EMBL" id="JBHLZN010000002">
    <property type="protein sequence ID" value="MFB9886542.1"/>
    <property type="molecule type" value="Genomic_DNA"/>
</dbReference>
<evidence type="ECO:0000256" key="1">
    <source>
        <dbReference type="ARBA" id="ARBA00005953"/>
    </source>
</evidence>
<evidence type="ECO:0000256" key="2">
    <source>
        <dbReference type="ARBA" id="ARBA00022801"/>
    </source>
</evidence>
<dbReference type="InterPro" id="IPR029069">
    <property type="entry name" value="HotDog_dom_sf"/>
</dbReference>
<dbReference type="Proteomes" id="UP001589628">
    <property type="component" value="Unassembled WGS sequence"/>
</dbReference>
<dbReference type="GO" id="GO:0016787">
    <property type="term" value="F:hydrolase activity"/>
    <property type="evidence" value="ECO:0007669"/>
    <property type="project" value="UniProtKB-KW"/>
</dbReference>
<dbReference type="CDD" id="cd00586">
    <property type="entry name" value="4HBT"/>
    <property type="match status" value="1"/>
</dbReference>
<dbReference type="PANTHER" id="PTHR31793:SF27">
    <property type="entry name" value="NOVEL THIOESTERASE SUPERFAMILY DOMAIN AND SAPOSIN A-TYPE DOMAIN CONTAINING PROTEIN (0610012H03RIK)"/>
    <property type="match status" value="1"/>
</dbReference>
<dbReference type="RefSeq" id="WP_027311974.1">
    <property type="nucleotide sequence ID" value="NZ_JBHLZN010000002.1"/>
</dbReference>
<organism evidence="3 4">
    <name type="scientific">Balneatrix alpica</name>
    <dbReference type="NCBI Taxonomy" id="75684"/>
    <lineage>
        <taxon>Bacteria</taxon>
        <taxon>Pseudomonadati</taxon>
        <taxon>Pseudomonadota</taxon>
        <taxon>Gammaproteobacteria</taxon>
        <taxon>Oceanospirillales</taxon>
        <taxon>Balneatrichaceae</taxon>
        <taxon>Balneatrix</taxon>
    </lineage>
</organism>
<evidence type="ECO:0000313" key="4">
    <source>
        <dbReference type="Proteomes" id="UP001589628"/>
    </source>
</evidence>
<keyword evidence="2 3" id="KW-0378">Hydrolase</keyword>